<keyword evidence="10" id="KW-0963">Cytoplasm</keyword>
<accession>A0A9E8HN98</accession>
<comment type="subcellular location">
    <subcellularLocation>
        <location evidence="10">Cytoplasm</location>
    </subcellularLocation>
</comment>
<dbReference type="GO" id="GO:0004359">
    <property type="term" value="F:glutaminase activity"/>
    <property type="evidence" value="ECO:0007669"/>
    <property type="project" value="UniProtKB-EC"/>
</dbReference>
<evidence type="ECO:0000256" key="10">
    <source>
        <dbReference type="HAMAP-Rule" id="MF_00278"/>
    </source>
</evidence>
<dbReference type="EC" id="3.5.1.2" evidence="10"/>
<evidence type="ECO:0000256" key="1">
    <source>
        <dbReference type="ARBA" id="ARBA00005091"/>
    </source>
</evidence>
<keyword evidence="7 10" id="KW-0456">Lyase</keyword>
<dbReference type="GO" id="GO:0016829">
    <property type="term" value="F:lyase activity"/>
    <property type="evidence" value="ECO:0007669"/>
    <property type="project" value="UniProtKB-KW"/>
</dbReference>
<sequence>MIRIIDYGVGNIQAFLTLFKRQGIAAARASTPEELQDATRLILPGVGHFDHAMQRLNDSGLRSELERLVKQESVPIIGICVGMQMLSDGSDEGGLPGLGWIPGRVRSLSENSLVSNLPMPHMGWNTLRTKPSSRLFKSGFDDDPQFYFLHSFYFDADDKNSVAASAFYGLDFDAVVSSGHIHGIQCHPEKSHHWGAQLLKNFAEFG</sequence>
<dbReference type="SUPFAM" id="SSF52317">
    <property type="entry name" value="Class I glutamine amidotransferase-like"/>
    <property type="match status" value="1"/>
</dbReference>
<evidence type="ECO:0000256" key="5">
    <source>
        <dbReference type="ARBA" id="ARBA00022962"/>
    </source>
</evidence>
<comment type="catalytic activity">
    <reaction evidence="9 10">
        <text>L-glutamine + H2O = L-glutamate + NH4(+)</text>
        <dbReference type="Rhea" id="RHEA:15889"/>
        <dbReference type="ChEBI" id="CHEBI:15377"/>
        <dbReference type="ChEBI" id="CHEBI:28938"/>
        <dbReference type="ChEBI" id="CHEBI:29985"/>
        <dbReference type="ChEBI" id="CHEBI:58359"/>
        <dbReference type="EC" id="3.5.1.2"/>
    </reaction>
</comment>
<comment type="function">
    <text evidence="10">IGPS catalyzes the conversion of PRFAR and glutamine to IGP, AICAR and glutamate. The HisH subunit catalyzes the hydrolysis of glutamine to glutamate and ammonia as part of the synthesis of IGP and AICAR. The resulting ammonia molecule is channeled to the active site of HisF.</text>
</comment>
<keyword evidence="6 10" id="KW-0368">Histidine biosynthesis</keyword>
<evidence type="ECO:0000313" key="13">
    <source>
        <dbReference type="EMBL" id="UZW73421.1"/>
    </source>
</evidence>
<dbReference type="Pfam" id="PF00117">
    <property type="entry name" value="GATase"/>
    <property type="match status" value="1"/>
</dbReference>
<name>A0A9E8HN98_9ALTE</name>
<dbReference type="GO" id="GO:0000105">
    <property type="term" value="P:L-histidine biosynthetic process"/>
    <property type="evidence" value="ECO:0007669"/>
    <property type="project" value="UniProtKB-UniRule"/>
</dbReference>
<protein>
    <recommendedName>
        <fullName evidence="10">Imidazole glycerol phosphate synthase subunit HisH</fullName>
        <ecNumber evidence="10">4.3.2.10</ecNumber>
    </recommendedName>
    <alternativeName>
        <fullName evidence="10">IGP synthase glutaminase subunit</fullName>
        <ecNumber evidence="10">3.5.1.2</ecNumber>
    </alternativeName>
    <alternativeName>
        <fullName evidence="10">IGP synthase subunit HisH</fullName>
    </alternativeName>
    <alternativeName>
        <fullName evidence="10">ImGP synthase subunit HisH</fullName>
        <shortName evidence="10">IGPS subunit HisH</shortName>
    </alternativeName>
</protein>
<dbReference type="PANTHER" id="PTHR42701">
    <property type="entry name" value="IMIDAZOLE GLYCEROL PHOSPHATE SYNTHASE SUBUNIT HISH"/>
    <property type="match status" value="1"/>
</dbReference>
<dbReference type="KEGG" id="asem:NNL22_10195"/>
<dbReference type="PROSITE" id="PS51273">
    <property type="entry name" value="GATASE_TYPE_1"/>
    <property type="match status" value="1"/>
</dbReference>
<dbReference type="AlphaFoldDB" id="A0A9E8HN98"/>
<dbReference type="Proteomes" id="UP001164472">
    <property type="component" value="Chromosome"/>
</dbReference>
<keyword evidence="5 10" id="KW-0315">Glutamine amidotransferase</keyword>
<evidence type="ECO:0000259" key="12">
    <source>
        <dbReference type="Pfam" id="PF00117"/>
    </source>
</evidence>
<evidence type="ECO:0000256" key="4">
    <source>
        <dbReference type="ARBA" id="ARBA00022801"/>
    </source>
</evidence>
<dbReference type="InterPro" id="IPR029062">
    <property type="entry name" value="Class_I_gatase-like"/>
</dbReference>
<proteinExistence type="inferred from homology"/>
<feature type="domain" description="Glutamine amidotransferase" evidence="12">
    <location>
        <begin position="33"/>
        <end position="202"/>
    </location>
</feature>
<dbReference type="CDD" id="cd01748">
    <property type="entry name" value="GATase1_IGP_Synthase"/>
    <property type="match status" value="1"/>
</dbReference>
<organism evidence="13 14">
    <name type="scientific">Alkalimarinus sediminis</name>
    <dbReference type="NCBI Taxonomy" id="1632866"/>
    <lineage>
        <taxon>Bacteria</taxon>
        <taxon>Pseudomonadati</taxon>
        <taxon>Pseudomonadota</taxon>
        <taxon>Gammaproteobacteria</taxon>
        <taxon>Alteromonadales</taxon>
        <taxon>Alteromonadaceae</taxon>
        <taxon>Alkalimarinus</taxon>
    </lineage>
</organism>
<dbReference type="PIRSF" id="PIRSF000495">
    <property type="entry name" value="Amidotransf_hisH"/>
    <property type="match status" value="1"/>
</dbReference>
<dbReference type="GO" id="GO:0005737">
    <property type="term" value="C:cytoplasm"/>
    <property type="evidence" value="ECO:0007669"/>
    <property type="project" value="UniProtKB-SubCell"/>
</dbReference>
<evidence type="ECO:0000256" key="2">
    <source>
        <dbReference type="ARBA" id="ARBA00011152"/>
    </source>
</evidence>
<evidence type="ECO:0000256" key="8">
    <source>
        <dbReference type="ARBA" id="ARBA00047838"/>
    </source>
</evidence>
<feature type="active site" description="Nucleophile" evidence="10 11">
    <location>
        <position position="80"/>
    </location>
</feature>
<keyword evidence="14" id="KW-1185">Reference proteome</keyword>
<reference evidence="13" key="1">
    <citation type="submission" date="2022-07" db="EMBL/GenBank/DDBJ databases">
        <title>Alkalimarinus sp. nov., isolated from gut of a Alitta virens.</title>
        <authorList>
            <person name="Yang A.I."/>
            <person name="Shin N.-R."/>
        </authorList>
    </citation>
    <scope>NUCLEOTIDE SEQUENCE</scope>
    <source>
        <strain evidence="13">FA028</strain>
    </source>
</reference>
<keyword evidence="3 10" id="KW-0028">Amino-acid biosynthesis</keyword>
<evidence type="ECO:0000313" key="14">
    <source>
        <dbReference type="Proteomes" id="UP001164472"/>
    </source>
</evidence>
<dbReference type="GO" id="GO:0000107">
    <property type="term" value="F:imidazoleglycerol-phosphate synthase activity"/>
    <property type="evidence" value="ECO:0007669"/>
    <property type="project" value="UniProtKB-UniRule"/>
</dbReference>
<evidence type="ECO:0000256" key="9">
    <source>
        <dbReference type="ARBA" id="ARBA00049534"/>
    </source>
</evidence>
<comment type="catalytic activity">
    <reaction evidence="8 10">
        <text>5-[(5-phospho-1-deoxy-D-ribulos-1-ylimino)methylamino]-1-(5-phospho-beta-D-ribosyl)imidazole-4-carboxamide + L-glutamine = D-erythro-1-(imidazol-4-yl)glycerol 3-phosphate + 5-amino-1-(5-phospho-beta-D-ribosyl)imidazole-4-carboxamide + L-glutamate + H(+)</text>
        <dbReference type="Rhea" id="RHEA:24793"/>
        <dbReference type="ChEBI" id="CHEBI:15378"/>
        <dbReference type="ChEBI" id="CHEBI:29985"/>
        <dbReference type="ChEBI" id="CHEBI:58278"/>
        <dbReference type="ChEBI" id="CHEBI:58359"/>
        <dbReference type="ChEBI" id="CHEBI:58475"/>
        <dbReference type="ChEBI" id="CHEBI:58525"/>
        <dbReference type="EC" id="4.3.2.10"/>
    </reaction>
</comment>
<comment type="subunit">
    <text evidence="2 10">Heterodimer of HisH and HisF.</text>
</comment>
<keyword evidence="4 10" id="KW-0378">Hydrolase</keyword>
<evidence type="ECO:0000256" key="11">
    <source>
        <dbReference type="PIRSR" id="PIRSR000495-1"/>
    </source>
</evidence>
<evidence type="ECO:0000256" key="3">
    <source>
        <dbReference type="ARBA" id="ARBA00022605"/>
    </source>
</evidence>
<dbReference type="EC" id="4.3.2.10" evidence="10"/>
<evidence type="ECO:0000256" key="6">
    <source>
        <dbReference type="ARBA" id="ARBA00023102"/>
    </source>
</evidence>
<dbReference type="InterPro" id="IPR017926">
    <property type="entry name" value="GATASE"/>
</dbReference>
<gene>
    <name evidence="10 13" type="primary">hisH</name>
    <name evidence="13" type="ORF">NNL22_10195</name>
</gene>
<evidence type="ECO:0000256" key="7">
    <source>
        <dbReference type="ARBA" id="ARBA00023239"/>
    </source>
</evidence>
<dbReference type="HAMAP" id="MF_00278">
    <property type="entry name" value="HisH"/>
    <property type="match status" value="1"/>
</dbReference>
<dbReference type="Gene3D" id="3.40.50.880">
    <property type="match status" value="1"/>
</dbReference>
<dbReference type="NCBIfam" id="TIGR01855">
    <property type="entry name" value="IMP_synth_hisH"/>
    <property type="match status" value="1"/>
</dbReference>
<feature type="active site" evidence="10 11">
    <location>
        <position position="187"/>
    </location>
</feature>
<dbReference type="EMBL" id="CP101527">
    <property type="protein sequence ID" value="UZW73421.1"/>
    <property type="molecule type" value="Genomic_DNA"/>
</dbReference>
<dbReference type="PANTHER" id="PTHR42701:SF1">
    <property type="entry name" value="IMIDAZOLE GLYCEROL PHOSPHATE SYNTHASE SUBUNIT HISH"/>
    <property type="match status" value="1"/>
</dbReference>
<dbReference type="InterPro" id="IPR010139">
    <property type="entry name" value="Imidazole-glycPsynth_HisH"/>
</dbReference>
<dbReference type="RefSeq" id="WP_251809562.1">
    <property type="nucleotide sequence ID" value="NZ_CP101527.1"/>
</dbReference>
<feature type="active site" evidence="10 11">
    <location>
        <position position="189"/>
    </location>
</feature>
<comment type="pathway">
    <text evidence="1 10">Amino-acid biosynthesis; L-histidine biosynthesis; L-histidine from 5-phospho-alpha-D-ribose 1-diphosphate: step 5/9.</text>
</comment>